<accession>A0ABN3LZR0</accession>
<dbReference type="EMBL" id="BAAATL010000021">
    <property type="protein sequence ID" value="GAA2492808.1"/>
    <property type="molecule type" value="Genomic_DNA"/>
</dbReference>
<dbReference type="InterPro" id="IPR036412">
    <property type="entry name" value="HAD-like_sf"/>
</dbReference>
<dbReference type="InterPro" id="IPR010033">
    <property type="entry name" value="HAD_SF_ppase_IIIC"/>
</dbReference>
<proteinExistence type="predicted"/>
<dbReference type="InterPro" id="IPR010037">
    <property type="entry name" value="FkbH_domain"/>
</dbReference>
<dbReference type="RefSeq" id="WP_346078577.1">
    <property type="nucleotide sequence ID" value="NZ_BAAATL010000021.1"/>
</dbReference>
<dbReference type="SUPFAM" id="SSF56784">
    <property type="entry name" value="HAD-like"/>
    <property type="match status" value="1"/>
</dbReference>
<dbReference type="InterPro" id="IPR016181">
    <property type="entry name" value="Acyl_CoA_acyltransferase"/>
</dbReference>
<gene>
    <name evidence="2" type="ORF">GCM10010422_44710</name>
</gene>
<keyword evidence="3" id="KW-1185">Reference proteome</keyword>
<dbReference type="NCBIfam" id="TIGR01681">
    <property type="entry name" value="HAD-SF-IIIC"/>
    <property type="match status" value="1"/>
</dbReference>
<dbReference type="Gene3D" id="3.40.630.30">
    <property type="match status" value="1"/>
</dbReference>
<dbReference type="InterPro" id="IPR023214">
    <property type="entry name" value="HAD_sf"/>
</dbReference>
<evidence type="ECO:0000256" key="1">
    <source>
        <dbReference type="SAM" id="MobiDB-lite"/>
    </source>
</evidence>
<protein>
    <submittedName>
        <fullName evidence="2">HAD-IIIC family phosphatase</fullName>
    </submittedName>
</protein>
<dbReference type="InterPro" id="IPR036514">
    <property type="entry name" value="SGNH_hydro_sf"/>
</dbReference>
<name>A0ABN3LZR0_9ACTN</name>
<dbReference type="Gene3D" id="3.40.50.1000">
    <property type="entry name" value="HAD superfamily/HAD-like"/>
    <property type="match status" value="1"/>
</dbReference>
<reference evidence="2 3" key="1">
    <citation type="journal article" date="2019" name="Int. J. Syst. Evol. Microbiol.">
        <title>The Global Catalogue of Microorganisms (GCM) 10K type strain sequencing project: providing services to taxonomists for standard genome sequencing and annotation.</title>
        <authorList>
            <consortium name="The Broad Institute Genomics Platform"/>
            <consortium name="The Broad Institute Genome Sequencing Center for Infectious Disease"/>
            <person name="Wu L."/>
            <person name="Ma J."/>
        </authorList>
    </citation>
    <scope>NUCLEOTIDE SEQUENCE [LARGE SCALE GENOMIC DNA]</scope>
    <source>
        <strain evidence="2 3">JCM 6923</strain>
    </source>
</reference>
<dbReference type="NCBIfam" id="TIGR01686">
    <property type="entry name" value="FkbH"/>
    <property type="match status" value="1"/>
</dbReference>
<organism evidence="2 3">
    <name type="scientific">Streptomyces graminearus</name>
    <dbReference type="NCBI Taxonomy" id="284030"/>
    <lineage>
        <taxon>Bacteria</taxon>
        <taxon>Bacillati</taxon>
        <taxon>Actinomycetota</taxon>
        <taxon>Actinomycetes</taxon>
        <taxon>Kitasatosporales</taxon>
        <taxon>Streptomycetaceae</taxon>
        <taxon>Streptomyces</taxon>
    </lineage>
</organism>
<sequence>MDAPIPAPAPASAPASGAVERLRLLRDEGQLEESYDTVPALLARHEVADDPAALRRVGRLLSGADPDRVAARHPGVPVLTVAVTGQSTVAPVLDPLAAELARHGMALRAVLGDHGAFVTDLTAPGGRFEGLRPALTLCLLDAESVFERVPGTWCPDDVARACGEVLELLRTVVAGHRARLGGTLVLNTLPLPAGWSRRLVDLRSRARLGVLWREFNAALLRLPEESDGVVVIDLDPLLAEDGPLCDARLAHHAGARLGAGLLAAYAREVGHLARSLSGRTRKCLVLDLDHTLWDGVLAEDGPDGIAAAGTSRAEAFGAFQGLALQLRAQGVLLAVSSRNDPEDVRRVLRGHPDMRVSEDDFVHIAAGWGPKDEALREIAARAGIGTDALVFADDSPAECALIRAALPEVAVVRLDDEPALHAERLLGDGWFTQPGLTEEDRERPGRYRAEARRERLRSDAGSAEEYLADLATTVDFGPPLPYEYARTAQLTQRTNRFNLTGIRLTEAEVAAAAGGARGERLLVARTADRFGAHGLVGAVLTRRTGPVTEVVNVWLSCRVLARGIEQACLAALLAEACATGCREVRARFTETAKNVPARSFYPELGFTETEPGGPRTPGAPAHGGTHYRHVLSALPSVPPHIRMTANLAGKNVNGSWLPRRFSPTAS</sequence>
<dbReference type="Proteomes" id="UP001501721">
    <property type="component" value="Unassembled WGS sequence"/>
</dbReference>
<dbReference type="SUPFAM" id="SSF55729">
    <property type="entry name" value="Acyl-CoA N-acyltransferases (Nat)"/>
    <property type="match status" value="1"/>
</dbReference>
<feature type="region of interest" description="Disordered" evidence="1">
    <location>
        <begin position="603"/>
        <end position="625"/>
    </location>
</feature>
<comment type="caution">
    <text evidence="2">The sequence shown here is derived from an EMBL/GenBank/DDBJ whole genome shotgun (WGS) entry which is preliminary data.</text>
</comment>
<dbReference type="Gene3D" id="3.40.50.1110">
    <property type="entry name" value="SGNH hydrolase"/>
    <property type="match status" value="1"/>
</dbReference>
<evidence type="ECO:0000313" key="3">
    <source>
        <dbReference type="Proteomes" id="UP001501721"/>
    </source>
</evidence>
<evidence type="ECO:0000313" key="2">
    <source>
        <dbReference type="EMBL" id="GAA2492808.1"/>
    </source>
</evidence>